<keyword evidence="4 5" id="KW-0408">Iron</keyword>
<dbReference type="EMBL" id="CM027687">
    <property type="protein sequence ID" value="KAG0520982.1"/>
    <property type="molecule type" value="Genomic_DNA"/>
</dbReference>
<dbReference type="OMA" id="CYRTVKF"/>
<evidence type="ECO:0000313" key="7">
    <source>
        <dbReference type="EMBL" id="KAG0520982.1"/>
    </source>
</evidence>
<protein>
    <recommendedName>
        <fullName evidence="6">Fe2OG dioxygenase domain-containing protein</fullName>
    </recommendedName>
</protein>
<gene>
    <name evidence="7" type="ORF">BDA96_08G121700</name>
</gene>
<dbReference type="Pfam" id="PF14226">
    <property type="entry name" value="DIOX_N"/>
    <property type="match status" value="1"/>
</dbReference>
<dbReference type="PANTHER" id="PTHR47991">
    <property type="entry name" value="OXOGLUTARATE/IRON-DEPENDENT DIOXYGENASE"/>
    <property type="match status" value="1"/>
</dbReference>
<dbReference type="InterPro" id="IPR005123">
    <property type="entry name" value="Oxoglu/Fe-dep_dioxygenase_dom"/>
</dbReference>
<keyword evidence="3 5" id="KW-0560">Oxidoreductase</keyword>
<comment type="caution">
    <text evidence="7">The sequence shown here is derived from an EMBL/GenBank/DDBJ whole genome shotgun (WGS) entry which is preliminary data.</text>
</comment>
<dbReference type="PROSITE" id="PS51471">
    <property type="entry name" value="FE2OG_OXY"/>
    <property type="match status" value="1"/>
</dbReference>
<accession>A0A921QFN6</accession>
<evidence type="ECO:0000256" key="4">
    <source>
        <dbReference type="ARBA" id="ARBA00023004"/>
    </source>
</evidence>
<keyword evidence="2 5" id="KW-0479">Metal-binding</keyword>
<dbReference type="Proteomes" id="UP000807115">
    <property type="component" value="Chromosome 8"/>
</dbReference>
<dbReference type="InterPro" id="IPR044861">
    <property type="entry name" value="IPNS-like_FE2OG_OXY"/>
</dbReference>
<dbReference type="OrthoDB" id="661432at2759"/>
<reference evidence="7" key="2">
    <citation type="submission" date="2020-10" db="EMBL/GenBank/DDBJ databases">
        <authorList>
            <person name="Cooper E.A."/>
            <person name="Brenton Z.W."/>
            <person name="Flinn B.S."/>
            <person name="Jenkins J."/>
            <person name="Shu S."/>
            <person name="Flowers D."/>
            <person name="Luo F."/>
            <person name="Wang Y."/>
            <person name="Xia P."/>
            <person name="Barry K."/>
            <person name="Daum C."/>
            <person name="Lipzen A."/>
            <person name="Yoshinaga Y."/>
            <person name="Schmutz J."/>
            <person name="Saski C."/>
            <person name="Vermerris W."/>
            <person name="Kresovich S."/>
        </authorList>
    </citation>
    <scope>NUCLEOTIDE SEQUENCE</scope>
</reference>
<sequence length="341" mass="38148">MEINLLHVTGPSHASLPVPDSYAVPQLPQAKATPTDITLPLIDLSRSRGELRRAILDAGKEFGFFQVINHGVPEQVLQDVEAVSEEFFQLPAADKAHFYSDDTNRPNRLFSGSTYKTSKRLYWMDCLRLARAFPGGDSKKEWPEKPEELRNVYENYTALMRGLGLELLHMLCEGLGLPSDYFDGDQSAGDMILSVIRYPPCPTPDVTLGLPPHCDRNLITLVLSGSVPGLQVLYKGDWIMVKPIRNSFVINFGLHLEVVTNGIIKSVEHRVITNSVQARTSLVITLNGTEDCLIGPAGELLGENKPPRYRTVTLRDFMRIYNKSLENPDAAIKERMKPFMI</sequence>
<proteinExistence type="inferred from homology"/>
<evidence type="ECO:0000256" key="5">
    <source>
        <dbReference type="RuleBase" id="RU003682"/>
    </source>
</evidence>
<organism evidence="7 8">
    <name type="scientific">Sorghum bicolor</name>
    <name type="common">Sorghum</name>
    <name type="synonym">Sorghum vulgare</name>
    <dbReference type="NCBI Taxonomy" id="4558"/>
    <lineage>
        <taxon>Eukaryota</taxon>
        <taxon>Viridiplantae</taxon>
        <taxon>Streptophyta</taxon>
        <taxon>Embryophyta</taxon>
        <taxon>Tracheophyta</taxon>
        <taxon>Spermatophyta</taxon>
        <taxon>Magnoliopsida</taxon>
        <taxon>Liliopsida</taxon>
        <taxon>Poales</taxon>
        <taxon>Poaceae</taxon>
        <taxon>PACMAD clade</taxon>
        <taxon>Panicoideae</taxon>
        <taxon>Andropogonodae</taxon>
        <taxon>Andropogoneae</taxon>
        <taxon>Sorghinae</taxon>
        <taxon>Sorghum</taxon>
    </lineage>
</organism>
<dbReference type="Gene3D" id="2.60.120.330">
    <property type="entry name" value="B-lactam Antibiotic, Isopenicillin N Synthase, Chain"/>
    <property type="match status" value="1"/>
</dbReference>
<comment type="similarity">
    <text evidence="1 5">Belongs to the iron/ascorbate-dependent oxidoreductase family.</text>
</comment>
<dbReference type="PRINTS" id="PR00682">
    <property type="entry name" value="IPNSYNTHASE"/>
</dbReference>
<reference evidence="7" key="1">
    <citation type="journal article" date="2019" name="BMC Genomics">
        <title>A new reference genome for Sorghum bicolor reveals high levels of sequence similarity between sweet and grain genotypes: implications for the genetics of sugar metabolism.</title>
        <authorList>
            <person name="Cooper E.A."/>
            <person name="Brenton Z.W."/>
            <person name="Flinn B.S."/>
            <person name="Jenkins J."/>
            <person name="Shu S."/>
            <person name="Flowers D."/>
            <person name="Luo F."/>
            <person name="Wang Y."/>
            <person name="Xia P."/>
            <person name="Barry K."/>
            <person name="Daum C."/>
            <person name="Lipzen A."/>
            <person name="Yoshinaga Y."/>
            <person name="Schmutz J."/>
            <person name="Saski C."/>
            <person name="Vermerris W."/>
            <person name="Kresovich S."/>
        </authorList>
    </citation>
    <scope>NUCLEOTIDE SEQUENCE</scope>
</reference>
<dbReference type="GO" id="GO:0046872">
    <property type="term" value="F:metal ion binding"/>
    <property type="evidence" value="ECO:0007669"/>
    <property type="project" value="UniProtKB-KW"/>
</dbReference>
<evidence type="ECO:0000313" key="8">
    <source>
        <dbReference type="Proteomes" id="UP000807115"/>
    </source>
</evidence>
<dbReference type="Gramene" id="EES16047">
    <property type="protein sequence ID" value="EES16047"/>
    <property type="gene ID" value="SORBI_3008G109600"/>
</dbReference>
<dbReference type="InterPro" id="IPR027443">
    <property type="entry name" value="IPNS-like_sf"/>
</dbReference>
<name>A0A921QFN6_SORBI</name>
<evidence type="ECO:0000259" key="6">
    <source>
        <dbReference type="PROSITE" id="PS51471"/>
    </source>
</evidence>
<evidence type="ECO:0000256" key="3">
    <source>
        <dbReference type="ARBA" id="ARBA00023002"/>
    </source>
</evidence>
<dbReference type="KEGG" id="sbi:8067197"/>
<dbReference type="Pfam" id="PF03171">
    <property type="entry name" value="2OG-FeII_Oxy"/>
    <property type="match status" value="1"/>
</dbReference>
<evidence type="ECO:0000256" key="1">
    <source>
        <dbReference type="ARBA" id="ARBA00008056"/>
    </source>
</evidence>
<feature type="domain" description="Fe2OG dioxygenase" evidence="6">
    <location>
        <begin position="187"/>
        <end position="288"/>
    </location>
</feature>
<dbReference type="AlphaFoldDB" id="A0A921QFN6"/>
<dbReference type="InterPro" id="IPR026992">
    <property type="entry name" value="DIOX_N"/>
</dbReference>
<evidence type="ECO:0000256" key="2">
    <source>
        <dbReference type="ARBA" id="ARBA00022723"/>
    </source>
</evidence>
<dbReference type="SUPFAM" id="SSF51197">
    <property type="entry name" value="Clavaminate synthase-like"/>
    <property type="match status" value="1"/>
</dbReference>
<dbReference type="GO" id="GO:0016491">
    <property type="term" value="F:oxidoreductase activity"/>
    <property type="evidence" value="ECO:0007669"/>
    <property type="project" value="UniProtKB-KW"/>
</dbReference>
<dbReference type="InterPro" id="IPR050295">
    <property type="entry name" value="Plant_2OG-oxidoreductases"/>
</dbReference>